<protein>
    <recommendedName>
        <fullName evidence="8">Probable cytosol aminopeptidase</fullName>
        <ecNumber evidence="8">3.4.11.1</ecNumber>
    </recommendedName>
    <alternativeName>
        <fullName evidence="8">Leucine aminopeptidase</fullName>
        <shortName evidence="8">LAP</shortName>
        <ecNumber evidence="8">3.4.11.10</ecNumber>
    </alternativeName>
    <alternativeName>
        <fullName evidence="8">Leucyl aminopeptidase</fullName>
    </alternativeName>
</protein>
<dbReference type="EC" id="3.4.11.1" evidence="8"/>
<feature type="binding site" evidence="8">
    <location>
        <position position="293"/>
    </location>
    <ligand>
        <name>Mn(2+)</name>
        <dbReference type="ChEBI" id="CHEBI:29035"/>
        <label>2</label>
    </ligand>
</feature>
<reference evidence="10 11" key="1">
    <citation type="submission" date="2016-11" db="EMBL/GenBank/DDBJ databases">
        <authorList>
            <person name="Jaros S."/>
            <person name="Januszkiewicz K."/>
            <person name="Wedrychowicz H."/>
        </authorList>
    </citation>
    <scope>NUCLEOTIDE SEQUENCE [LARGE SCALE GENOMIC DNA]</scope>
    <source>
        <strain evidence="10 11">CGMCC 1.7049</strain>
    </source>
</reference>
<evidence type="ECO:0000256" key="6">
    <source>
        <dbReference type="ARBA" id="ARBA00022801"/>
    </source>
</evidence>
<evidence type="ECO:0000256" key="1">
    <source>
        <dbReference type="ARBA" id="ARBA00000135"/>
    </source>
</evidence>
<evidence type="ECO:0000313" key="11">
    <source>
        <dbReference type="Proteomes" id="UP000199758"/>
    </source>
</evidence>
<keyword evidence="11" id="KW-1185">Reference proteome</keyword>
<sequence length="503" mass="54072">MEYFVKSGNPEKQRVSCVIVGIFDRRTLSESAGVIDGVSDGAIAAVMRRGDMDGKLGQTLVLHNVPGTFADRVMLVGLGRERSFDETAFRKVNASAAKALRATGSIDAVSYLTHLPVKGHDFHWNVQQAAMVVEETFYRFDDCRGEKAREELPTYKLERLTYDVPRRSDLPAGERGLVEALAISKGVAVAKTLGNLPGNICTPTYLAQSAEQIGTTHGFKVKVLDEPEMRKLGMGSFLSVARGSRQPPKLIVMEYMKGPKGERPIALVGKGLTFDAGGISLKPGDRMDEMKFDMCGGAAVIGAFRALAELQLPINVVGVIAASENLPDGAANKPGDVVTSMAGITIEILNTDAEGRLILCDALTYTEQTYDPAVCIDMATLTGAIVVALGGYPTGLFANAPGLARSLTQAGEQIGDRVWEMPLWPEYEDHIRSECADIANIATVGGRDGGAIIGASFLHKFTKKMKWAHLDIAGTAWKGKRSTGRPVPLIVQYLLNAAAKHHD</sequence>
<dbReference type="HAMAP" id="MF_00181">
    <property type="entry name" value="Cytosol_peptidase_M17"/>
    <property type="match status" value="1"/>
</dbReference>
<keyword evidence="4 8" id="KW-0031">Aminopeptidase</keyword>
<keyword evidence="7 8" id="KW-0464">Manganese</keyword>
<dbReference type="SUPFAM" id="SSF52949">
    <property type="entry name" value="Macro domain-like"/>
    <property type="match status" value="1"/>
</dbReference>
<comment type="subcellular location">
    <subcellularLocation>
        <location evidence="8">Cytoplasm</location>
    </subcellularLocation>
</comment>
<dbReference type="GO" id="GO:0030145">
    <property type="term" value="F:manganese ion binding"/>
    <property type="evidence" value="ECO:0007669"/>
    <property type="project" value="UniProtKB-UniRule"/>
</dbReference>
<evidence type="ECO:0000256" key="4">
    <source>
        <dbReference type="ARBA" id="ARBA00022438"/>
    </source>
</evidence>
<keyword evidence="6 8" id="KW-0378">Hydrolase</keyword>
<dbReference type="InterPro" id="IPR000819">
    <property type="entry name" value="Peptidase_M17_C"/>
</dbReference>
<dbReference type="PANTHER" id="PTHR11963">
    <property type="entry name" value="LEUCINE AMINOPEPTIDASE-RELATED"/>
    <property type="match status" value="1"/>
</dbReference>
<dbReference type="PROSITE" id="PS00631">
    <property type="entry name" value="CYTOSOL_AP"/>
    <property type="match status" value="1"/>
</dbReference>
<feature type="binding site" evidence="8">
    <location>
        <position position="275"/>
    </location>
    <ligand>
        <name>Mn(2+)</name>
        <dbReference type="ChEBI" id="CHEBI:29035"/>
        <label>1</label>
    </ligand>
</feature>
<dbReference type="Gene3D" id="3.40.630.10">
    <property type="entry name" value="Zn peptidases"/>
    <property type="match status" value="1"/>
</dbReference>
<dbReference type="InterPro" id="IPR008283">
    <property type="entry name" value="Peptidase_M17_N"/>
</dbReference>
<dbReference type="GO" id="GO:0005737">
    <property type="term" value="C:cytoplasm"/>
    <property type="evidence" value="ECO:0007669"/>
    <property type="project" value="UniProtKB-SubCell"/>
</dbReference>
<feature type="active site" evidence="8">
    <location>
        <position position="356"/>
    </location>
</feature>
<dbReference type="AlphaFoldDB" id="A0A1M5S5I8"/>
<evidence type="ECO:0000256" key="3">
    <source>
        <dbReference type="ARBA" id="ARBA00009528"/>
    </source>
</evidence>
<dbReference type="InterPro" id="IPR011356">
    <property type="entry name" value="Leucine_aapep/pepB"/>
</dbReference>
<keyword evidence="8" id="KW-0963">Cytoplasm</keyword>
<dbReference type="Gene3D" id="3.40.220.10">
    <property type="entry name" value="Leucine Aminopeptidase, subunit E, domain 1"/>
    <property type="match status" value="1"/>
</dbReference>
<gene>
    <name evidence="8" type="primary">pepA</name>
    <name evidence="10" type="ORF">SAMN04488068_3335</name>
</gene>
<keyword evidence="8" id="KW-0479">Metal-binding</keyword>
<dbReference type="EMBL" id="FQWZ01000009">
    <property type="protein sequence ID" value="SHH33690.1"/>
    <property type="molecule type" value="Genomic_DNA"/>
</dbReference>
<dbReference type="NCBIfam" id="NF002074">
    <property type="entry name" value="PRK00913.1-4"/>
    <property type="match status" value="1"/>
</dbReference>
<dbReference type="CDD" id="cd00433">
    <property type="entry name" value="Peptidase_M17"/>
    <property type="match status" value="1"/>
</dbReference>
<feature type="binding site" evidence="8">
    <location>
        <position position="354"/>
    </location>
    <ligand>
        <name>Mn(2+)</name>
        <dbReference type="ChEBI" id="CHEBI:29035"/>
        <label>2</label>
    </ligand>
</feature>
<dbReference type="Proteomes" id="UP000199758">
    <property type="component" value="Unassembled WGS sequence"/>
</dbReference>
<dbReference type="Pfam" id="PF00883">
    <property type="entry name" value="Peptidase_M17"/>
    <property type="match status" value="1"/>
</dbReference>
<comment type="similarity">
    <text evidence="3 8">Belongs to the peptidase M17 family.</text>
</comment>
<feature type="active site" evidence="8">
    <location>
        <position position="282"/>
    </location>
</feature>
<feature type="binding site" evidence="8">
    <location>
        <position position="275"/>
    </location>
    <ligand>
        <name>Mn(2+)</name>
        <dbReference type="ChEBI" id="CHEBI:29035"/>
        <label>2</label>
    </ligand>
</feature>
<dbReference type="GO" id="GO:0070006">
    <property type="term" value="F:metalloaminopeptidase activity"/>
    <property type="evidence" value="ECO:0007669"/>
    <property type="project" value="InterPro"/>
</dbReference>
<comment type="cofactor">
    <cofactor evidence="8">
        <name>Mn(2+)</name>
        <dbReference type="ChEBI" id="CHEBI:29035"/>
    </cofactor>
    <text evidence="8">Binds 2 manganese ions per subunit.</text>
</comment>
<evidence type="ECO:0000256" key="8">
    <source>
        <dbReference type="HAMAP-Rule" id="MF_00181"/>
    </source>
</evidence>
<dbReference type="GO" id="GO:0006508">
    <property type="term" value="P:proteolysis"/>
    <property type="evidence" value="ECO:0007669"/>
    <property type="project" value="UniProtKB-KW"/>
</dbReference>
<comment type="function">
    <text evidence="8">Presumably involved in the processing and regular turnover of intracellular proteins. Catalyzes the removal of unsubstituted N-terminal amino acids from various peptides.</text>
</comment>
<comment type="catalytic activity">
    <reaction evidence="2 8">
        <text>Release of an N-terminal amino acid, preferentially leucine, but not glutamic or aspartic acids.</text>
        <dbReference type="EC" id="3.4.11.10"/>
    </reaction>
</comment>
<accession>A0A1M5S5I8</accession>
<dbReference type="Pfam" id="PF02789">
    <property type="entry name" value="Peptidase_M17_N"/>
    <property type="match status" value="1"/>
</dbReference>
<organism evidence="10 11">
    <name type="scientific">Hydrocarboniphaga daqingensis</name>
    <dbReference type="NCBI Taxonomy" id="490188"/>
    <lineage>
        <taxon>Bacteria</taxon>
        <taxon>Pseudomonadati</taxon>
        <taxon>Pseudomonadota</taxon>
        <taxon>Gammaproteobacteria</taxon>
        <taxon>Nevskiales</taxon>
        <taxon>Nevskiaceae</taxon>
        <taxon>Hydrocarboniphaga</taxon>
    </lineage>
</organism>
<evidence type="ECO:0000313" key="10">
    <source>
        <dbReference type="EMBL" id="SHH33690.1"/>
    </source>
</evidence>
<dbReference type="InterPro" id="IPR023042">
    <property type="entry name" value="Peptidase_M17_leu_NH2_pept"/>
</dbReference>
<dbReference type="STRING" id="490188.SAMN04488068_3335"/>
<keyword evidence="5 8" id="KW-0645">Protease</keyword>
<dbReference type="EC" id="3.4.11.10" evidence="8"/>
<feature type="binding site" evidence="8">
    <location>
        <position position="354"/>
    </location>
    <ligand>
        <name>Mn(2+)</name>
        <dbReference type="ChEBI" id="CHEBI:29035"/>
        <label>1</label>
    </ligand>
</feature>
<dbReference type="InterPro" id="IPR043472">
    <property type="entry name" value="Macro_dom-like"/>
</dbReference>
<comment type="catalytic activity">
    <reaction evidence="1 8">
        <text>Release of an N-terminal amino acid, Xaa-|-Yaa-, in which Xaa is preferably Leu, but may be other amino acids including Pro although not Arg or Lys, and Yaa may be Pro. Amino acid amides and methyl esters are also readily hydrolyzed, but rates on arylamides are exceedingly low.</text>
        <dbReference type="EC" id="3.4.11.1"/>
    </reaction>
</comment>
<evidence type="ECO:0000256" key="5">
    <source>
        <dbReference type="ARBA" id="ARBA00022670"/>
    </source>
</evidence>
<dbReference type="RefSeq" id="WP_072899506.1">
    <property type="nucleotide sequence ID" value="NZ_FQWZ01000009.1"/>
</dbReference>
<feature type="binding site" evidence="8">
    <location>
        <position position="270"/>
    </location>
    <ligand>
        <name>Mn(2+)</name>
        <dbReference type="ChEBI" id="CHEBI:29035"/>
        <label>2</label>
    </ligand>
</feature>
<dbReference type="SUPFAM" id="SSF53187">
    <property type="entry name" value="Zn-dependent exopeptidases"/>
    <property type="match status" value="1"/>
</dbReference>
<evidence type="ECO:0000256" key="7">
    <source>
        <dbReference type="ARBA" id="ARBA00023211"/>
    </source>
</evidence>
<dbReference type="OrthoDB" id="9809354at2"/>
<dbReference type="PRINTS" id="PR00481">
    <property type="entry name" value="LAMNOPPTDASE"/>
</dbReference>
<dbReference type="PANTHER" id="PTHR11963:SF23">
    <property type="entry name" value="CYTOSOL AMINOPEPTIDASE"/>
    <property type="match status" value="1"/>
</dbReference>
<feature type="domain" description="Cytosol aminopeptidase" evidence="9">
    <location>
        <begin position="350"/>
        <end position="357"/>
    </location>
</feature>
<evidence type="ECO:0000259" key="9">
    <source>
        <dbReference type="PROSITE" id="PS00631"/>
    </source>
</evidence>
<proteinExistence type="inferred from homology"/>
<name>A0A1M5S5I8_9GAMM</name>
<evidence type="ECO:0000256" key="2">
    <source>
        <dbReference type="ARBA" id="ARBA00000967"/>
    </source>
</evidence>
<feature type="binding site" evidence="8">
    <location>
        <position position="352"/>
    </location>
    <ligand>
        <name>Mn(2+)</name>
        <dbReference type="ChEBI" id="CHEBI:29035"/>
        <label>1</label>
    </ligand>
</feature>